<sequence>MIIIAKASTGDDTQLSDILATLMHPRSIEPSAQSHDNLKVPVAAIAGGIAAGAVLAIAVTVGWVYWGRFLKRGQFNQWREVEAGRRTKLNTVQNAVMSKSRMLSNQPLFARPMDRKVKFAGGDETKPCSWEAASVSTSTQGAATPPLDGVPEVSKPKPLRSVRGSSRLPSMGTRAMDRALETPEPPKMTHKASTVSSSSMYSTASGEEHQVRVPPNLILAAMGDVGTSVSSRGGGDRDRRSVASSSWSFLSRVAHGVQGNIQRYSQASSRSTYSAASRDSSGAPIGVAL</sequence>
<keyword evidence="2" id="KW-1133">Transmembrane helix</keyword>
<name>A0A8H5MAM4_9AGAR</name>
<keyword evidence="4" id="KW-1185">Reference proteome</keyword>
<dbReference type="Proteomes" id="UP000565441">
    <property type="component" value="Unassembled WGS sequence"/>
</dbReference>
<organism evidence="3 4">
    <name type="scientific">Tricholomella constricta</name>
    <dbReference type="NCBI Taxonomy" id="117010"/>
    <lineage>
        <taxon>Eukaryota</taxon>
        <taxon>Fungi</taxon>
        <taxon>Dikarya</taxon>
        <taxon>Basidiomycota</taxon>
        <taxon>Agaricomycotina</taxon>
        <taxon>Agaricomycetes</taxon>
        <taxon>Agaricomycetidae</taxon>
        <taxon>Agaricales</taxon>
        <taxon>Tricholomatineae</taxon>
        <taxon>Lyophyllaceae</taxon>
        <taxon>Tricholomella</taxon>
    </lineage>
</organism>
<dbReference type="EMBL" id="JAACJP010000002">
    <property type="protein sequence ID" value="KAF5387008.1"/>
    <property type="molecule type" value="Genomic_DNA"/>
</dbReference>
<feature type="transmembrane region" description="Helical" evidence="2">
    <location>
        <begin position="42"/>
        <end position="66"/>
    </location>
</feature>
<evidence type="ECO:0000256" key="2">
    <source>
        <dbReference type="SAM" id="Phobius"/>
    </source>
</evidence>
<feature type="region of interest" description="Disordered" evidence="1">
    <location>
        <begin position="132"/>
        <end position="174"/>
    </location>
</feature>
<accession>A0A8H5MAM4</accession>
<evidence type="ECO:0000256" key="1">
    <source>
        <dbReference type="SAM" id="MobiDB-lite"/>
    </source>
</evidence>
<dbReference type="AlphaFoldDB" id="A0A8H5MAM4"/>
<proteinExistence type="predicted"/>
<feature type="compositionally biased region" description="Low complexity" evidence="1">
    <location>
        <begin position="264"/>
        <end position="281"/>
    </location>
</feature>
<keyword evidence="2" id="KW-0472">Membrane</keyword>
<comment type="caution">
    <text evidence="3">The sequence shown here is derived from an EMBL/GenBank/DDBJ whole genome shotgun (WGS) entry which is preliminary data.</text>
</comment>
<reference evidence="3 4" key="1">
    <citation type="journal article" date="2020" name="ISME J.">
        <title>Uncovering the hidden diversity of litter-decomposition mechanisms in mushroom-forming fungi.</title>
        <authorList>
            <person name="Floudas D."/>
            <person name="Bentzer J."/>
            <person name="Ahren D."/>
            <person name="Johansson T."/>
            <person name="Persson P."/>
            <person name="Tunlid A."/>
        </authorList>
    </citation>
    <scope>NUCLEOTIDE SEQUENCE [LARGE SCALE GENOMIC DNA]</scope>
    <source>
        <strain evidence="3 4">CBS 661.87</strain>
    </source>
</reference>
<dbReference type="OrthoDB" id="3244253at2759"/>
<feature type="region of interest" description="Disordered" evidence="1">
    <location>
        <begin position="264"/>
        <end position="289"/>
    </location>
</feature>
<evidence type="ECO:0000313" key="4">
    <source>
        <dbReference type="Proteomes" id="UP000565441"/>
    </source>
</evidence>
<keyword evidence="2" id="KW-0812">Transmembrane</keyword>
<evidence type="ECO:0000313" key="3">
    <source>
        <dbReference type="EMBL" id="KAF5387008.1"/>
    </source>
</evidence>
<protein>
    <submittedName>
        <fullName evidence="3">Uncharacterized protein</fullName>
    </submittedName>
</protein>
<gene>
    <name evidence="3" type="ORF">D9615_001753</name>
</gene>